<protein>
    <submittedName>
        <fullName evidence="1">Uncharacterized protein</fullName>
    </submittedName>
</protein>
<dbReference type="EMBL" id="LOYH01000082">
    <property type="protein sequence ID" value="KVK77745.1"/>
    <property type="molecule type" value="Genomic_DNA"/>
</dbReference>
<gene>
    <name evidence="1" type="ORF">WS90_21565</name>
</gene>
<evidence type="ECO:0000313" key="2">
    <source>
        <dbReference type="Proteomes" id="UP000069001"/>
    </source>
</evidence>
<sequence>MTYTFSKSHAQLVRASVALLSAGESRELDEACAQPLHMPEEWAGLYAALVCDESMSRPDWPQRAAVLSCEIELAMIERARELDALANGFAMLEAARMRKSV</sequence>
<dbReference type="AlphaFoldDB" id="A0A103ZCU4"/>
<proteinExistence type="predicted"/>
<evidence type="ECO:0000313" key="1">
    <source>
        <dbReference type="EMBL" id="KVK77745.1"/>
    </source>
</evidence>
<accession>A0A103ZCU4</accession>
<reference evidence="1 2" key="1">
    <citation type="submission" date="2015-11" db="EMBL/GenBank/DDBJ databases">
        <title>Expanding the genomic diversity of Burkholderia species for the development of highly accurate diagnostics.</title>
        <authorList>
            <person name="Sahl J."/>
            <person name="Keim P."/>
            <person name="Wagner D."/>
        </authorList>
    </citation>
    <scope>NUCLEOTIDE SEQUENCE [LARGE SCALE GENOMIC DNA]</scope>
    <source>
        <strain evidence="1 2">MSMB1302</strain>
    </source>
</reference>
<comment type="caution">
    <text evidence="1">The sequence shown here is derived from an EMBL/GenBank/DDBJ whole genome shotgun (WGS) entry which is preliminary data.</text>
</comment>
<dbReference type="Proteomes" id="UP000069001">
    <property type="component" value="Unassembled WGS sequence"/>
</dbReference>
<organism evidence="1 2">
    <name type="scientific">Burkholderia cepacia</name>
    <name type="common">Pseudomonas cepacia</name>
    <dbReference type="NCBI Taxonomy" id="292"/>
    <lineage>
        <taxon>Bacteria</taxon>
        <taxon>Pseudomonadati</taxon>
        <taxon>Pseudomonadota</taxon>
        <taxon>Betaproteobacteria</taxon>
        <taxon>Burkholderiales</taxon>
        <taxon>Burkholderiaceae</taxon>
        <taxon>Burkholderia</taxon>
        <taxon>Burkholderia cepacia complex</taxon>
    </lineage>
</organism>
<name>A0A103ZCU4_BURCE</name>
<dbReference type="RefSeq" id="WP_155630752.1">
    <property type="nucleotide sequence ID" value="NZ_LOYH01000082.1"/>
</dbReference>